<name>A0A0G2GSL0_PHACM</name>
<dbReference type="Proteomes" id="UP000053317">
    <property type="component" value="Unassembled WGS sequence"/>
</dbReference>
<protein>
    <recommendedName>
        <fullName evidence="2">DUF7907 domain-containing protein</fullName>
    </recommendedName>
</protein>
<evidence type="ECO:0000256" key="1">
    <source>
        <dbReference type="SAM" id="SignalP"/>
    </source>
</evidence>
<reference evidence="3 4" key="2">
    <citation type="submission" date="2015-05" db="EMBL/GenBank/DDBJ databases">
        <authorList>
            <person name="Morales-Cruz A."/>
            <person name="Amrine K.C."/>
            <person name="Cantu D."/>
        </authorList>
    </citation>
    <scope>NUCLEOTIDE SEQUENCE [LARGE SCALE GENOMIC DNA]</scope>
    <source>
        <strain evidence="3">UCRPC4</strain>
    </source>
</reference>
<comment type="caution">
    <text evidence="3">The sequence shown here is derived from an EMBL/GenBank/DDBJ whole genome shotgun (WGS) entry which is preliminary data.</text>
</comment>
<reference evidence="3 4" key="1">
    <citation type="submission" date="2015-05" db="EMBL/GenBank/DDBJ databases">
        <title>Distinctive expansion of gene families associated with plant cell wall degradation and secondary metabolism in the genomes of grapevine trunk pathogens.</title>
        <authorList>
            <person name="Lawrence D.P."/>
            <person name="Travadon R."/>
            <person name="Rolshausen P.E."/>
            <person name="Baumgartner K."/>
        </authorList>
    </citation>
    <scope>NUCLEOTIDE SEQUENCE [LARGE SCALE GENOMIC DNA]</scope>
    <source>
        <strain evidence="3">UCRPC4</strain>
    </source>
</reference>
<proteinExistence type="predicted"/>
<feature type="domain" description="DUF7907" evidence="2">
    <location>
        <begin position="29"/>
        <end position="195"/>
    </location>
</feature>
<organism evidence="3 4">
    <name type="scientific">Phaeomoniella chlamydospora</name>
    <name type="common">Phaeoacremonium chlamydosporum</name>
    <dbReference type="NCBI Taxonomy" id="158046"/>
    <lineage>
        <taxon>Eukaryota</taxon>
        <taxon>Fungi</taxon>
        <taxon>Dikarya</taxon>
        <taxon>Ascomycota</taxon>
        <taxon>Pezizomycotina</taxon>
        <taxon>Eurotiomycetes</taxon>
        <taxon>Chaetothyriomycetidae</taxon>
        <taxon>Phaeomoniellales</taxon>
        <taxon>Phaeomoniellaceae</taxon>
        <taxon>Phaeomoniella</taxon>
    </lineage>
</organism>
<keyword evidence="1" id="KW-0732">Signal</keyword>
<dbReference type="InterPro" id="IPR057229">
    <property type="entry name" value="DUF7907"/>
</dbReference>
<dbReference type="Pfam" id="PF25484">
    <property type="entry name" value="DUF7907"/>
    <property type="match status" value="1"/>
</dbReference>
<evidence type="ECO:0000259" key="2">
    <source>
        <dbReference type="Pfam" id="PF25484"/>
    </source>
</evidence>
<feature type="chain" id="PRO_5002544766" description="DUF7907 domain-containing protein" evidence="1">
    <location>
        <begin position="19"/>
        <end position="198"/>
    </location>
</feature>
<evidence type="ECO:0000313" key="4">
    <source>
        <dbReference type="Proteomes" id="UP000053317"/>
    </source>
</evidence>
<evidence type="ECO:0000313" key="3">
    <source>
        <dbReference type="EMBL" id="KKY19770.1"/>
    </source>
</evidence>
<dbReference type="AlphaFoldDB" id="A0A0G2GSL0"/>
<feature type="signal peptide" evidence="1">
    <location>
        <begin position="1"/>
        <end position="18"/>
    </location>
</feature>
<keyword evidence="4" id="KW-1185">Reference proteome</keyword>
<sequence>MFSKIATVAALVAPIASAVVIPRNTSLPTQFNIIPTVITADDPTSFDGEYLTYFHVGADVATLVTTTNQSEALVFYVDQNTTYLESFISTGIPPASLNLENEEPYLSDAPDGYNYISFNDGTDDATPGFTVTPDPPYSDVYVTYDNSNADFNGWAVCHVNGTNPDFGLGPQTQLLWKTQEAASNYAECADVLLRVVSA</sequence>
<gene>
    <name evidence="3" type="ORF">UCRPC4_g04377</name>
</gene>
<accession>A0A0G2GSL0</accession>
<dbReference type="OrthoDB" id="3518533at2759"/>
<dbReference type="EMBL" id="LCWF01000105">
    <property type="protein sequence ID" value="KKY19770.1"/>
    <property type="molecule type" value="Genomic_DNA"/>
</dbReference>